<dbReference type="InterPro" id="IPR036291">
    <property type="entry name" value="NAD(P)-bd_dom_sf"/>
</dbReference>
<dbReference type="PANTHER" id="PTHR43818:SF11">
    <property type="entry name" value="BCDNA.GH03377"/>
    <property type="match status" value="1"/>
</dbReference>
<evidence type="ECO:0000313" key="4">
    <source>
        <dbReference type="EMBL" id="NGP18607.1"/>
    </source>
</evidence>
<accession>A0A6M1SGL5</accession>
<sequence>MTAAEKLRIGFLGTGRIGTMRMQSLLDSGLIGAAAIADPSPQMLDAARELAPGAKVVDGLEGLLAENLDGVVIATPSALHAAQSIQALEAGTAVFCQKPLGRTEAEVAAVVEASRRADRLLGVDLSYRHTAGMVAIRDLLRRGSLGKVFGIDLVFHNAYGPDKPWFFDKALSGGGCVMDLGVHLVDLALWGLDFPKIVSATGNLFSKGQPIGPHNDVVEDYASATLTLGGGTVLRLACSWHLNVGRDAIIEADFYGTLGGASLKNQNGSFFDFGAWHHTGTSSQVLAEPERDWPGGAIIDWAGKLSSGARFDPEAEHFTAVSAALDQIYGR</sequence>
<organism evidence="4 5">
    <name type="scientific">Devosia aurantiaca</name>
    <dbReference type="NCBI Taxonomy" id="2714858"/>
    <lineage>
        <taxon>Bacteria</taxon>
        <taxon>Pseudomonadati</taxon>
        <taxon>Pseudomonadota</taxon>
        <taxon>Alphaproteobacteria</taxon>
        <taxon>Hyphomicrobiales</taxon>
        <taxon>Devosiaceae</taxon>
        <taxon>Devosia</taxon>
    </lineage>
</organism>
<evidence type="ECO:0000259" key="3">
    <source>
        <dbReference type="Pfam" id="PF22725"/>
    </source>
</evidence>
<dbReference type="AlphaFoldDB" id="A0A6M1SGL5"/>
<protein>
    <submittedName>
        <fullName evidence="4">Gfo/Idh/MocA family oxidoreductase</fullName>
    </submittedName>
</protein>
<dbReference type="PANTHER" id="PTHR43818">
    <property type="entry name" value="BCDNA.GH03377"/>
    <property type="match status" value="1"/>
</dbReference>
<dbReference type="InterPro" id="IPR055170">
    <property type="entry name" value="GFO_IDH_MocA-like_dom"/>
</dbReference>
<evidence type="ECO:0000256" key="1">
    <source>
        <dbReference type="ARBA" id="ARBA00023002"/>
    </source>
</evidence>
<feature type="domain" description="Gfo/Idh/MocA-like oxidoreductase N-terminal" evidence="2">
    <location>
        <begin position="7"/>
        <end position="124"/>
    </location>
</feature>
<dbReference type="GO" id="GO:0000166">
    <property type="term" value="F:nucleotide binding"/>
    <property type="evidence" value="ECO:0007669"/>
    <property type="project" value="InterPro"/>
</dbReference>
<dbReference type="InterPro" id="IPR050463">
    <property type="entry name" value="Gfo/Idh/MocA_oxidrdct_glycsds"/>
</dbReference>
<reference evidence="4 5" key="2">
    <citation type="submission" date="2020-03" db="EMBL/GenBank/DDBJ databases">
        <title>Devosia chinhatensis sp. nov., isolated from a hexachlorocyclohexane (HCH) dump site in India.</title>
        <authorList>
            <person name="Kumar M."/>
            <person name="Lal R."/>
        </authorList>
    </citation>
    <scope>NUCLEOTIDE SEQUENCE [LARGE SCALE GENOMIC DNA]</scope>
    <source>
        <strain evidence="4 5">H239</strain>
    </source>
</reference>
<dbReference type="GO" id="GO:0016491">
    <property type="term" value="F:oxidoreductase activity"/>
    <property type="evidence" value="ECO:0007669"/>
    <property type="project" value="UniProtKB-KW"/>
</dbReference>
<proteinExistence type="predicted"/>
<name>A0A6M1SGL5_9HYPH</name>
<dbReference type="Pfam" id="PF01408">
    <property type="entry name" value="GFO_IDH_MocA"/>
    <property type="match status" value="1"/>
</dbReference>
<dbReference type="SUPFAM" id="SSF51735">
    <property type="entry name" value="NAD(P)-binding Rossmann-fold domains"/>
    <property type="match status" value="1"/>
</dbReference>
<dbReference type="InterPro" id="IPR000683">
    <property type="entry name" value="Gfo/Idh/MocA-like_OxRdtase_N"/>
</dbReference>
<dbReference type="Proteomes" id="UP000474802">
    <property type="component" value="Unassembled WGS sequence"/>
</dbReference>
<dbReference type="Gene3D" id="3.40.50.720">
    <property type="entry name" value="NAD(P)-binding Rossmann-like Domain"/>
    <property type="match status" value="1"/>
</dbReference>
<dbReference type="SUPFAM" id="SSF55347">
    <property type="entry name" value="Glyceraldehyde-3-phosphate dehydrogenase-like, C-terminal domain"/>
    <property type="match status" value="1"/>
</dbReference>
<dbReference type="EMBL" id="JAALFG010000003">
    <property type="protein sequence ID" value="NGP18607.1"/>
    <property type="molecule type" value="Genomic_DNA"/>
</dbReference>
<dbReference type="Gene3D" id="3.30.360.10">
    <property type="entry name" value="Dihydrodipicolinate Reductase, domain 2"/>
    <property type="match status" value="1"/>
</dbReference>
<evidence type="ECO:0000313" key="5">
    <source>
        <dbReference type="Proteomes" id="UP000474802"/>
    </source>
</evidence>
<feature type="domain" description="GFO/IDH/MocA-like oxidoreductase" evidence="3">
    <location>
        <begin position="135"/>
        <end position="260"/>
    </location>
</feature>
<dbReference type="RefSeq" id="WP_164534863.1">
    <property type="nucleotide sequence ID" value="NZ_JAALFG010000003.1"/>
</dbReference>
<keyword evidence="1" id="KW-0560">Oxidoreductase</keyword>
<comment type="caution">
    <text evidence="4">The sequence shown here is derived from an EMBL/GenBank/DDBJ whole genome shotgun (WGS) entry which is preliminary data.</text>
</comment>
<dbReference type="Pfam" id="PF22725">
    <property type="entry name" value="GFO_IDH_MocA_C3"/>
    <property type="match status" value="1"/>
</dbReference>
<reference evidence="4 5" key="1">
    <citation type="submission" date="2020-02" db="EMBL/GenBank/DDBJ databases">
        <authorList>
            <person name="Khan S.A."/>
            <person name="Jeon C.O."/>
            <person name="Chun B.H."/>
        </authorList>
    </citation>
    <scope>NUCLEOTIDE SEQUENCE [LARGE SCALE GENOMIC DNA]</scope>
    <source>
        <strain evidence="4 5">H239</strain>
    </source>
</reference>
<keyword evidence="5" id="KW-1185">Reference proteome</keyword>
<gene>
    <name evidence="4" type="ORF">G5575_13970</name>
</gene>
<evidence type="ECO:0000259" key="2">
    <source>
        <dbReference type="Pfam" id="PF01408"/>
    </source>
</evidence>